<gene>
    <name evidence="2" type="ORF">PLEPLA_LOCUS23298</name>
</gene>
<evidence type="ECO:0000313" key="2">
    <source>
        <dbReference type="EMBL" id="CAB1435208.1"/>
    </source>
</evidence>
<proteinExistence type="predicted"/>
<dbReference type="AlphaFoldDB" id="A0A9N7UR92"/>
<accession>A0A9N7UR92</accession>
<sequence length="105" mass="10627">MTVLKGRMTDGPKHELPREGGGGDRRRDSGTCPATQVDSSMAAQRQSSETLEGGAVAAQGQSSEAQEVGAMAAQAQSSEAREGGTMAAQGQSSEAREGGTMDAQG</sequence>
<dbReference type="EMBL" id="CADEAL010001746">
    <property type="protein sequence ID" value="CAB1435208.1"/>
    <property type="molecule type" value="Genomic_DNA"/>
</dbReference>
<comment type="caution">
    <text evidence="2">The sequence shown here is derived from an EMBL/GenBank/DDBJ whole genome shotgun (WGS) entry which is preliminary data.</text>
</comment>
<feature type="compositionally biased region" description="Basic and acidic residues" evidence="1">
    <location>
        <begin position="7"/>
        <end position="29"/>
    </location>
</feature>
<dbReference type="Proteomes" id="UP001153269">
    <property type="component" value="Unassembled WGS sequence"/>
</dbReference>
<keyword evidence="3" id="KW-1185">Reference proteome</keyword>
<protein>
    <submittedName>
        <fullName evidence="2">Uncharacterized protein</fullName>
    </submittedName>
</protein>
<reference evidence="2" key="1">
    <citation type="submission" date="2020-03" db="EMBL/GenBank/DDBJ databases">
        <authorList>
            <person name="Weist P."/>
        </authorList>
    </citation>
    <scope>NUCLEOTIDE SEQUENCE</scope>
</reference>
<feature type="region of interest" description="Disordered" evidence="1">
    <location>
        <begin position="1"/>
        <end position="105"/>
    </location>
</feature>
<name>A0A9N7UR92_PLEPL</name>
<organism evidence="2 3">
    <name type="scientific">Pleuronectes platessa</name>
    <name type="common">European plaice</name>
    <dbReference type="NCBI Taxonomy" id="8262"/>
    <lineage>
        <taxon>Eukaryota</taxon>
        <taxon>Metazoa</taxon>
        <taxon>Chordata</taxon>
        <taxon>Craniata</taxon>
        <taxon>Vertebrata</taxon>
        <taxon>Euteleostomi</taxon>
        <taxon>Actinopterygii</taxon>
        <taxon>Neopterygii</taxon>
        <taxon>Teleostei</taxon>
        <taxon>Neoteleostei</taxon>
        <taxon>Acanthomorphata</taxon>
        <taxon>Carangaria</taxon>
        <taxon>Pleuronectiformes</taxon>
        <taxon>Pleuronectoidei</taxon>
        <taxon>Pleuronectidae</taxon>
        <taxon>Pleuronectes</taxon>
    </lineage>
</organism>
<feature type="compositionally biased region" description="Polar residues" evidence="1">
    <location>
        <begin position="32"/>
        <end position="50"/>
    </location>
</feature>
<evidence type="ECO:0000256" key="1">
    <source>
        <dbReference type="SAM" id="MobiDB-lite"/>
    </source>
</evidence>
<evidence type="ECO:0000313" key="3">
    <source>
        <dbReference type="Proteomes" id="UP001153269"/>
    </source>
</evidence>